<evidence type="ECO:0008006" key="4">
    <source>
        <dbReference type="Google" id="ProtNLM"/>
    </source>
</evidence>
<dbReference type="OrthoDB" id="6555107at2"/>
<dbReference type="RefSeq" id="WP_085796047.1">
    <property type="nucleotide sequence ID" value="NZ_FWFO01000001.1"/>
</dbReference>
<sequence>MSKPQETAFNPLGKRHIRSLAVGLLCGLPVLAQAQDSWEWRIAPYLWGTSLSGPVATVPGVPPVDVDASFSDILDNLDFAGMVVLQARNGRWGFSGDVQYVKLSAGSGSLAPTFGQANAKIRNTIVSLYADYQLGQGLEHELWVSGGFRHWSVSTDLSLTAGTSPARTANGSDSWIDPVIGIYGRRDIGERTYVSGWAYVGGFGAGSDHMVDLFGGLGYQFTPTTSGVLGYRYMSVDRTNGSFLYDVEQQGPLMGVVFNF</sequence>
<evidence type="ECO:0000313" key="3">
    <source>
        <dbReference type="Proteomes" id="UP000193077"/>
    </source>
</evidence>
<dbReference type="AlphaFoldDB" id="A0A1Y5SSD8"/>
<dbReference type="EMBL" id="FWFO01000001">
    <property type="protein sequence ID" value="SLN47428.1"/>
    <property type="molecule type" value="Genomic_DNA"/>
</dbReference>
<accession>A0A1Y5SSD8</accession>
<evidence type="ECO:0000256" key="1">
    <source>
        <dbReference type="SAM" id="SignalP"/>
    </source>
</evidence>
<dbReference type="Proteomes" id="UP000193077">
    <property type="component" value="Unassembled WGS sequence"/>
</dbReference>
<organism evidence="2 3">
    <name type="scientific">Falsiruegeria litorea R37</name>
    <dbReference type="NCBI Taxonomy" id="1200284"/>
    <lineage>
        <taxon>Bacteria</taxon>
        <taxon>Pseudomonadati</taxon>
        <taxon>Pseudomonadota</taxon>
        <taxon>Alphaproteobacteria</taxon>
        <taxon>Rhodobacterales</taxon>
        <taxon>Roseobacteraceae</taxon>
        <taxon>Falsiruegeria</taxon>
    </lineage>
</organism>
<keyword evidence="3" id="KW-1185">Reference proteome</keyword>
<proteinExistence type="predicted"/>
<feature type="chain" id="PRO_5013345910" description="Outer membrane protein beta-barrel domain-containing protein" evidence="1">
    <location>
        <begin position="35"/>
        <end position="260"/>
    </location>
</feature>
<protein>
    <recommendedName>
        <fullName evidence="4">Outer membrane protein beta-barrel domain-containing protein</fullName>
    </recommendedName>
</protein>
<feature type="signal peptide" evidence="1">
    <location>
        <begin position="1"/>
        <end position="34"/>
    </location>
</feature>
<gene>
    <name evidence="2" type="ORF">TRL7639_02591</name>
</gene>
<reference evidence="2 3" key="1">
    <citation type="submission" date="2017-03" db="EMBL/GenBank/DDBJ databases">
        <authorList>
            <person name="Afonso C.L."/>
            <person name="Miller P.J."/>
            <person name="Scott M.A."/>
            <person name="Spackman E."/>
            <person name="Goraichik I."/>
            <person name="Dimitrov K.M."/>
            <person name="Suarez D.L."/>
            <person name="Swayne D.E."/>
        </authorList>
    </citation>
    <scope>NUCLEOTIDE SEQUENCE [LARGE SCALE GENOMIC DNA]</scope>
    <source>
        <strain evidence="2 3">CECT 7639</strain>
    </source>
</reference>
<evidence type="ECO:0000313" key="2">
    <source>
        <dbReference type="EMBL" id="SLN47428.1"/>
    </source>
</evidence>
<name>A0A1Y5SSD8_9RHOB</name>
<keyword evidence="1" id="KW-0732">Signal</keyword>